<evidence type="ECO:0000313" key="2">
    <source>
        <dbReference type="EMBL" id="OCF24280.1"/>
    </source>
</evidence>
<dbReference type="OrthoDB" id="10368966at2759"/>
<dbReference type="AlphaFoldDB" id="A0A1B9FZT8"/>
<reference evidence="3" key="2">
    <citation type="submission" date="2013-07" db="EMBL/GenBank/DDBJ databases">
        <authorList>
            <consortium name="The Broad Institute Genome Sequencing Platform"/>
            <person name="Cuomo C."/>
            <person name="Litvintseva A."/>
            <person name="Chen Y."/>
            <person name="Heitman J."/>
            <person name="Sun S."/>
            <person name="Springer D."/>
            <person name="Dromer F."/>
            <person name="Young S.K."/>
            <person name="Zeng Q."/>
            <person name="Gargeya S."/>
            <person name="Fitzgerald M."/>
            <person name="Abouelleil A."/>
            <person name="Alvarado L."/>
            <person name="Berlin A.M."/>
            <person name="Chapman S.B."/>
            <person name="Dewar J."/>
            <person name="Goldberg J."/>
            <person name="Griggs A."/>
            <person name="Gujja S."/>
            <person name="Hansen M."/>
            <person name="Howarth C."/>
            <person name="Imamovic A."/>
            <person name="Larimer J."/>
            <person name="McCowan C."/>
            <person name="Murphy C."/>
            <person name="Pearson M."/>
            <person name="Priest M."/>
            <person name="Roberts A."/>
            <person name="Saif S."/>
            <person name="Shea T."/>
            <person name="Sykes S."/>
            <person name="Wortman J."/>
            <person name="Nusbaum C."/>
            <person name="Birren B."/>
        </authorList>
    </citation>
    <scope>NUCLEOTIDE SEQUENCE</scope>
    <source>
        <strain evidence="3">CBS 10118</strain>
    </source>
</reference>
<reference evidence="3" key="4">
    <citation type="submission" date="2024-02" db="EMBL/GenBank/DDBJ databases">
        <title>Comparative genomics of Cryptococcus and Kwoniella reveals pathogenesis evolution and contrasting modes of karyotype evolution via chromosome fusion or intercentromeric recombination.</title>
        <authorList>
            <person name="Coelho M.A."/>
            <person name="David-Palma M."/>
            <person name="Shea T."/>
            <person name="Bowers K."/>
            <person name="McGinley-Smith S."/>
            <person name="Mohammad A.W."/>
            <person name="Gnirke A."/>
            <person name="Yurkov A.M."/>
            <person name="Nowrousian M."/>
            <person name="Sun S."/>
            <person name="Cuomo C.A."/>
            <person name="Heitman J."/>
        </authorList>
    </citation>
    <scope>NUCLEOTIDE SEQUENCE</scope>
    <source>
        <strain evidence="3">CBS 10118</strain>
    </source>
</reference>
<dbReference type="Proteomes" id="UP000092730">
    <property type="component" value="Chromosome 5"/>
</dbReference>
<accession>A0A1B9FZT8</accession>
<dbReference type="EMBL" id="KI894022">
    <property type="protein sequence ID" value="OCF24280.1"/>
    <property type="molecule type" value="Genomic_DNA"/>
</dbReference>
<dbReference type="GeneID" id="30210138"/>
<dbReference type="KEGG" id="kbi:30210138"/>
<reference evidence="2" key="3">
    <citation type="submission" date="2014-01" db="EMBL/GenBank/DDBJ databases">
        <title>Evolution of pathogenesis and genome organization in the Tremellales.</title>
        <authorList>
            <person name="Cuomo C."/>
            <person name="Litvintseva A."/>
            <person name="Heitman J."/>
            <person name="Chen Y."/>
            <person name="Sun S."/>
            <person name="Springer D."/>
            <person name="Dromer F."/>
            <person name="Young S."/>
            <person name="Zeng Q."/>
            <person name="Chapman S."/>
            <person name="Gujja S."/>
            <person name="Saif S."/>
            <person name="Birren B."/>
        </authorList>
    </citation>
    <scope>NUCLEOTIDE SEQUENCE</scope>
    <source>
        <strain evidence="2">CBS 10118</strain>
    </source>
</reference>
<feature type="chain" id="PRO_5042334744" evidence="1">
    <location>
        <begin position="33"/>
        <end position="368"/>
    </location>
</feature>
<evidence type="ECO:0000256" key="1">
    <source>
        <dbReference type="SAM" id="SignalP"/>
    </source>
</evidence>
<protein>
    <submittedName>
        <fullName evidence="2">Uncharacterized protein</fullName>
    </submittedName>
</protein>
<dbReference type="VEuPathDB" id="FungiDB:I302_05739"/>
<dbReference type="EMBL" id="CP144545">
    <property type="protein sequence ID" value="WVW84963.1"/>
    <property type="molecule type" value="Genomic_DNA"/>
</dbReference>
<name>A0A1B9FZT8_9TREE</name>
<gene>
    <name evidence="2" type="ORF">I302_05739</name>
    <name evidence="3" type="ORF">I302_106999</name>
</gene>
<dbReference type="RefSeq" id="XP_019045350.1">
    <property type="nucleotide sequence ID" value="XM_019192353.1"/>
</dbReference>
<keyword evidence="4" id="KW-1185">Reference proteome</keyword>
<evidence type="ECO:0000313" key="4">
    <source>
        <dbReference type="Proteomes" id="UP000092730"/>
    </source>
</evidence>
<evidence type="ECO:0000313" key="3">
    <source>
        <dbReference type="EMBL" id="WVW84963.1"/>
    </source>
</evidence>
<reference evidence="2" key="1">
    <citation type="submission" date="2013-07" db="EMBL/GenBank/DDBJ databases">
        <title>The Genome Sequence of Cryptococcus bestiolae CBS10118.</title>
        <authorList>
            <consortium name="The Broad Institute Genome Sequencing Platform"/>
            <person name="Cuomo C."/>
            <person name="Litvintseva A."/>
            <person name="Chen Y."/>
            <person name="Heitman J."/>
            <person name="Sun S."/>
            <person name="Springer D."/>
            <person name="Dromer F."/>
            <person name="Young S.K."/>
            <person name="Zeng Q."/>
            <person name="Gargeya S."/>
            <person name="Fitzgerald M."/>
            <person name="Abouelleil A."/>
            <person name="Alvarado L."/>
            <person name="Berlin A.M."/>
            <person name="Chapman S.B."/>
            <person name="Dewar J."/>
            <person name="Goldberg J."/>
            <person name="Griggs A."/>
            <person name="Gujja S."/>
            <person name="Hansen M."/>
            <person name="Howarth C."/>
            <person name="Imamovic A."/>
            <person name="Larimer J."/>
            <person name="McCowan C."/>
            <person name="Murphy C."/>
            <person name="Pearson M."/>
            <person name="Priest M."/>
            <person name="Roberts A."/>
            <person name="Saif S."/>
            <person name="Shea T."/>
            <person name="Sykes S."/>
            <person name="Wortman J."/>
            <person name="Nusbaum C."/>
            <person name="Birren B."/>
        </authorList>
    </citation>
    <scope>NUCLEOTIDE SEQUENCE [LARGE SCALE GENOMIC DNA]</scope>
    <source>
        <strain evidence="2">CBS 10118</strain>
    </source>
</reference>
<keyword evidence="1" id="KW-0732">Signal</keyword>
<feature type="signal peptide" evidence="1">
    <location>
        <begin position="1"/>
        <end position="32"/>
    </location>
</feature>
<sequence length="368" mass="40097">MKWYQSSSSFCSSLTLMGWCLLLSLTTQPASALPPLSPTDNGTASLELVPKADYCYMTTRKNRYNCDSIACGGAPYDGKNGWCEYNRGSKTCRSHRMASGWKRAACESCICKGGYDGRYKAPNRNSKHVYDSGYLNSYASSLTGLSGADATLSQYKAWHSVEDLANPLADWSENGDWAFGEKDGVYKRDGKRNSTGVLAKGKWRVTNDQITGLEKRDDLTTYVLDGDIVLASNQTGGTLLLTDAEASVDEDGRPARLSYIVKAASNDTASLTKRDDWSQINFQFWAADGARNADPYWQDFHDNYAGIINALDNGRTRGGCFSVIDDAAFWATVKIWTGNTGYGDLGDCQCSSSDYSGIMGSECGGSDV</sequence>
<proteinExistence type="predicted"/>
<organism evidence="2">
    <name type="scientific">Kwoniella bestiolae CBS 10118</name>
    <dbReference type="NCBI Taxonomy" id="1296100"/>
    <lineage>
        <taxon>Eukaryota</taxon>
        <taxon>Fungi</taxon>
        <taxon>Dikarya</taxon>
        <taxon>Basidiomycota</taxon>
        <taxon>Agaricomycotina</taxon>
        <taxon>Tremellomycetes</taxon>
        <taxon>Tremellales</taxon>
        <taxon>Cryptococcaceae</taxon>
        <taxon>Kwoniella</taxon>
    </lineage>
</organism>